<name>A0A645DUQ6_9ZZZZ</name>
<organism evidence="2">
    <name type="scientific">bioreactor metagenome</name>
    <dbReference type="NCBI Taxonomy" id="1076179"/>
    <lineage>
        <taxon>unclassified sequences</taxon>
        <taxon>metagenomes</taxon>
        <taxon>ecological metagenomes</taxon>
    </lineage>
</organism>
<feature type="region of interest" description="Disordered" evidence="1">
    <location>
        <begin position="52"/>
        <end position="76"/>
    </location>
</feature>
<evidence type="ECO:0000313" key="2">
    <source>
        <dbReference type="EMBL" id="MPM93029.1"/>
    </source>
</evidence>
<accession>A0A645DUQ6</accession>
<reference evidence="2" key="1">
    <citation type="submission" date="2019-08" db="EMBL/GenBank/DDBJ databases">
        <authorList>
            <person name="Kucharzyk K."/>
            <person name="Murdoch R.W."/>
            <person name="Higgins S."/>
            <person name="Loffler F."/>
        </authorList>
    </citation>
    <scope>NUCLEOTIDE SEQUENCE</scope>
</reference>
<comment type="caution">
    <text evidence="2">The sequence shown here is derived from an EMBL/GenBank/DDBJ whole genome shotgun (WGS) entry which is preliminary data.</text>
</comment>
<dbReference type="EMBL" id="VSSQ01039889">
    <property type="protein sequence ID" value="MPM93029.1"/>
    <property type="molecule type" value="Genomic_DNA"/>
</dbReference>
<evidence type="ECO:0000256" key="1">
    <source>
        <dbReference type="SAM" id="MobiDB-lite"/>
    </source>
</evidence>
<feature type="region of interest" description="Disordered" evidence="1">
    <location>
        <begin position="1"/>
        <end position="39"/>
    </location>
</feature>
<gene>
    <name evidence="2" type="ORF">SDC9_140165</name>
</gene>
<proteinExistence type="predicted"/>
<dbReference type="AlphaFoldDB" id="A0A645DUQ6"/>
<sequence>MGVQPFADQQSDDQQQAEQGQRVNAFGKGRQEEQALDQAVPDVAQRSEEAFDHLRPPVVRHPMGSPGLTIAGLARR</sequence>
<feature type="compositionally biased region" description="Low complexity" evidence="1">
    <location>
        <begin position="8"/>
        <end position="21"/>
    </location>
</feature>
<protein>
    <submittedName>
        <fullName evidence="2">Uncharacterized protein</fullName>
    </submittedName>
</protein>